<dbReference type="Pfam" id="PF00144">
    <property type="entry name" value="Beta-lactamase"/>
    <property type="match status" value="1"/>
</dbReference>
<feature type="chain" id="PRO_5042983524" evidence="1">
    <location>
        <begin position="23"/>
        <end position="506"/>
    </location>
</feature>
<keyword evidence="5" id="KW-1185">Reference proteome</keyword>
<dbReference type="RefSeq" id="WP_254163608.1">
    <property type="nucleotide sequence ID" value="NZ_JAHESF010000011.1"/>
</dbReference>
<dbReference type="Proteomes" id="UP001319200">
    <property type="component" value="Unassembled WGS sequence"/>
</dbReference>
<evidence type="ECO:0000256" key="1">
    <source>
        <dbReference type="SAM" id="SignalP"/>
    </source>
</evidence>
<dbReference type="PANTHER" id="PTHR46825:SF15">
    <property type="entry name" value="BETA-LACTAMASE-RELATED DOMAIN-CONTAINING PROTEIN"/>
    <property type="match status" value="1"/>
</dbReference>
<dbReference type="Pfam" id="PF11954">
    <property type="entry name" value="DUF3471"/>
    <property type="match status" value="1"/>
</dbReference>
<organism evidence="4 5">
    <name type="scientific">Chryseosolibacter histidini</name>
    <dbReference type="NCBI Taxonomy" id="2782349"/>
    <lineage>
        <taxon>Bacteria</taxon>
        <taxon>Pseudomonadati</taxon>
        <taxon>Bacteroidota</taxon>
        <taxon>Cytophagia</taxon>
        <taxon>Cytophagales</taxon>
        <taxon>Chryseotaleaceae</taxon>
        <taxon>Chryseosolibacter</taxon>
    </lineage>
</organism>
<name>A0AAP2GPA5_9BACT</name>
<evidence type="ECO:0000259" key="3">
    <source>
        <dbReference type="Pfam" id="PF11954"/>
    </source>
</evidence>
<dbReference type="InterPro" id="IPR012338">
    <property type="entry name" value="Beta-lactam/transpept-like"/>
</dbReference>
<reference evidence="4 5" key="1">
    <citation type="submission" date="2021-05" db="EMBL/GenBank/DDBJ databases">
        <title>A Polyphasic approach of four new species of the genus Ohtaekwangia: Ohtaekwangia histidinii sp. nov., Ohtaekwangia cretensis sp. nov., Ohtaekwangia indiensis sp. nov., Ohtaekwangia reichenbachii sp. nov. from diverse environment.</title>
        <authorList>
            <person name="Octaviana S."/>
        </authorList>
    </citation>
    <scope>NUCLEOTIDE SEQUENCE [LARGE SCALE GENOMIC DNA]</scope>
    <source>
        <strain evidence="4 5">PWU4</strain>
    </source>
</reference>
<dbReference type="Gene3D" id="2.40.128.600">
    <property type="match status" value="1"/>
</dbReference>
<feature type="domain" description="Beta-lactamase-related" evidence="2">
    <location>
        <begin position="28"/>
        <end position="361"/>
    </location>
</feature>
<evidence type="ECO:0000313" key="4">
    <source>
        <dbReference type="EMBL" id="MBT1697735.1"/>
    </source>
</evidence>
<comment type="caution">
    <text evidence="4">The sequence shown here is derived from an EMBL/GenBank/DDBJ whole genome shotgun (WGS) entry which is preliminary data.</text>
</comment>
<evidence type="ECO:0000259" key="2">
    <source>
        <dbReference type="Pfam" id="PF00144"/>
    </source>
</evidence>
<feature type="domain" description="Peptidase S12 Pab87-related C-terminal" evidence="3">
    <location>
        <begin position="399"/>
        <end position="503"/>
    </location>
</feature>
<evidence type="ECO:0000313" key="5">
    <source>
        <dbReference type="Proteomes" id="UP001319200"/>
    </source>
</evidence>
<dbReference type="Gene3D" id="3.40.710.10">
    <property type="entry name" value="DD-peptidase/beta-lactamase superfamily"/>
    <property type="match status" value="1"/>
</dbReference>
<dbReference type="SUPFAM" id="SSF56601">
    <property type="entry name" value="beta-lactamase/transpeptidase-like"/>
    <property type="match status" value="1"/>
</dbReference>
<feature type="signal peptide" evidence="1">
    <location>
        <begin position="1"/>
        <end position="22"/>
    </location>
</feature>
<proteinExistence type="predicted"/>
<dbReference type="PANTHER" id="PTHR46825">
    <property type="entry name" value="D-ALANYL-D-ALANINE-CARBOXYPEPTIDASE/ENDOPEPTIDASE AMPH"/>
    <property type="match status" value="1"/>
</dbReference>
<keyword evidence="1" id="KW-0732">Signal</keyword>
<accession>A0AAP2GPA5</accession>
<dbReference type="EMBL" id="JAHESF010000011">
    <property type="protein sequence ID" value="MBT1697735.1"/>
    <property type="molecule type" value="Genomic_DNA"/>
</dbReference>
<gene>
    <name evidence="4" type="ORF">KK083_12660</name>
</gene>
<sequence length="506" mass="57155">MKKLVFLLLIVHVSYSGLHAQADLKKLDAYYSKALKDWGIPGMSIAIVKDGKVVFSKGYGVKELGKPEAPDEHTLFAIASNSKAFTSAAIAQLVDEGKLGWNDKVKKHLPYFELYDPWVSHEATIRDLLCHRVGLGTFSGDLIWYRSTLNAEEIIKRVKYLPRAYDFRSGYGYSNVMYITAGEVMRKITGQSWGETIRERFFTPLGMSRSVTTTKDLAKKGNYATPHALFDNVHKPISWEDWEHVAATGGVISSVRDMAQWMMFNLNHGIWNGDTLLSKQARNMVWTPHNTFTVDHTGKDKSVHMRAYGLGWTINDYRGRLRVGHTGGYSGMLSAVALIPDENLGVVVLTNGMRSVFAPLVNYTIDAFLKAPEKDWSAEALANAAKNKDTRVEDRKKARVMSTKPSLPLDAYAGTYISDSYGKITVKQEAGKLKVSFEHTPDLAASLEHWHYDVWELKWENPEVLAWFSFGTVRFDLDNNNKITGLTFDVPNDDFFFEELKVRKQE</sequence>
<dbReference type="AlphaFoldDB" id="A0AAP2GPA5"/>
<dbReference type="InterPro" id="IPR021860">
    <property type="entry name" value="Peptidase_S12_Pab87-rel_C"/>
</dbReference>
<dbReference type="InterPro" id="IPR001466">
    <property type="entry name" value="Beta-lactam-related"/>
</dbReference>
<dbReference type="InterPro" id="IPR050491">
    <property type="entry name" value="AmpC-like"/>
</dbReference>
<protein>
    <submittedName>
        <fullName evidence="4">Beta-lactamase family protein</fullName>
    </submittedName>
</protein>